<feature type="transmembrane region" description="Helical" evidence="6">
    <location>
        <begin position="153"/>
        <end position="176"/>
    </location>
</feature>
<dbReference type="InterPro" id="IPR000620">
    <property type="entry name" value="EamA_dom"/>
</dbReference>
<keyword evidence="5 6" id="KW-0472">Membrane</keyword>
<gene>
    <name evidence="8" type="ORF">GCM10007111_42610</name>
</gene>
<dbReference type="Pfam" id="PF00892">
    <property type="entry name" value="EamA"/>
    <property type="match status" value="2"/>
</dbReference>
<evidence type="ECO:0000256" key="4">
    <source>
        <dbReference type="ARBA" id="ARBA00022989"/>
    </source>
</evidence>
<reference evidence="9" key="1">
    <citation type="journal article" date="2019" name="Int. J. Syst. Evol. Microbiol.">
        <title>The Global Catalogue of Microorganisms (GCM) 10K type strain sequencing project: providing services to taxonomists for standard genome sequencing and annotation.</title>
        <authorList>
            <consortium name="The Broad Institute Genomics Platform"/>
            <consortium name="The Broad Institute Genome Sequencing Center for Infectious Disease"/>
            <person name="Wu L."/>
            <person name="Ma J."/>
        </authorList>
    </citation>
    <scope>NUCLEOTIDE SEQUENCE [LARGE SCALE GENOMIC DNA]</scope>
    <source>
        <strain evidence="9">JCM 30071</strain>
    </source>
</reference>
<feature type="transmembrane region" description="Helical" evidence="6">
    <location>
        <begin position="271"/>
        <end position="287"/>
    </location>
</feature>
<accession>A0ABQ2E1K7</accession>
<dbReference type="Proteomes" id="UP000634435">
    <property type="component" value="Unassembled WGS sequence"/>
</dbReference>
<evidence type="ECO:0000313" key="9">
    <source>
        <dbReference type="Proteomes" id="UP000634435"/>
    </source>
</evidence>
<comment type="subcellular location">
    <subcellularLocation>
        <location evidence="1">Endomembrane system</location>
        <topology evidence="1">Multi-pass membrane protein</topology>
    </subcellularLocation>
</comment>
<feature type="transmembrane region" description="Helical" evidence="6">
    <location>
        <begin position="123"/>
        <end position="141"/>
    </location>
</feature>
<sequence length="292" mass="32282">MKKYVFLIPISIIWGSQFYFAEKVLDKVEPVTLATIRATVGALTLSVIAVFIKNLSPKKERRRSLQTYILYVSIALLEAVIPFFLVAWGQQRMSSSLASILIGTTPIWTILIVKVVFREKLSFHQITGVILGFIGIVFVFSPSLGDNLLSNDAAGFVALLIAAISYAGALVLMQYLPAEATVVSMRNVLCIAAVILIPITLILEKLIFSTLGTRDIVDLFILGAFQTGIVYWFYNLLVHMEGAVFASFSNYFIPIVGVLLGSLILEESVSIYMIIGLFIIIFSIIISRKTKN</sequence>
<organism evidence="8 9">
    <name type="scientific">Virgibacillus kapii</name>
    <dbReference type="NCBI Taxonomy" id="1638645"/>
    <lineage>
        <taxon>Bacteria</taxon>
        <taxon>Bacillati</taxon>
        <taxon>Bacillota</taxon>
        <taxon>Bacilli</taxon>
        <taxon>Bacillales</taxon>
        <taxon>Bacillaceae</taxon>
        <taxon>Virgibacillus</taxon>
    </lineage>
</organism>
<keyword evidence="4 6" id="KW-1133">Transmembrane helix</keyword>
<dbReference type="PANTHER" id="PTHR32322">
    <property type="entry name" value="INNER MEMBRANE TRANSPORTER"/>
    <property type="match status" value="1"/>
</dbReference>
<protein>
    <submittedName>
        <fullName evidence="8">Membrane protein</fullName>
    </submittedName>
</protein>
<feature type="transmembrane region" description="Helical" evidence="6">
    <location>
        <begin position="36"/>
        <end position="56"/>
    </location>
</feature>
<keyword evidence="3 6" id="KW-0812">Transmembrane</keyword>
<comment type="caution">
    <text evidence="8">The sequence shown here is derived from an EMBL/GenBank/DDBJ whole genome shotgun (WGS) entry which is preliminary data.</text>
</comment>
<feature type="transmembrane region" description="Helical" evidence="6">
    <location>
        <begin position="219"/>
        <end position="237"/>
    </location>
</feature>
<feature type="transmembrane region" description="Helical" evidence="6">
    <location>
        <begin position="68"/>
        <end position="89"/>
    </location>
</feature>
<feature type="transmembrane region" description="Helical" evidence="6">
    <location>
        <begin position="95"/>
        <end position="116"/>
    </location>
</feature>
<keyword evidence="9" id="KW-1185">Reference proteome</keyword>
<comment type="similarity">
    <text evidence="2">Belongs to the EamA transporter family.</text>
</comment>
<evidence type="ECO:0000256" key="6">
    <source>
        <dbReference type="SAM" id="Phobius"/>
    </source>
</evidence>
<name>A0ABQ2E1K7_9BACI</name>
<dbReference type="RefSeq" id="WP_188944345.1">
    <property type="nucleotide sequence ID" value="NZ_BMPN01000012.1"/>
</dbReference>
<dbReference type="InterPro" id="IPR037185">
    <property type="entry name" value="EmrE-like"/>
</dbReference>
<dbReference type="InterPro" id="IPR050638">
    <property type="entry name" value="AA-Vitamin_Transporters"/>
</dbReference>
<feature type="domain" description="EamA" evidence="7">
    <location>
        <begin position="4"/>
        <end position="140"/>
    </location>
</feature>
<proteinExistence type="inferred from homology"/>
<feature type="transmembrane region" description="Helical" evidence="6">
    <location>
        <begin position="244"/>
        <end position="265"/>
    </location>
</feature>
<dbReference type="SUPFAM" id="SSF103481">
    <property type="entry name" value="Multidrug resistance efflux transporter EmrE"/>
    <property type="match status" value="2"/>
</dbReference>
<feature type="transmembrane region" description="Helical" evidence="6">
    <location>
        <begin position="188"/>
        <end position="207"/>
    </location>
</feature>
<dbReference type="PANTHER" id="PTHR32322:SF2">
    <property type="entry name" value="EAMA DOMAIN-CONTAINING PROTEIN"/>
    <property type="match status" value="1"/>
</dbReference>
<dbReference type="EMBL" id="BMPN01000012">
    <property type="protein sequence ID" value="GGJ76467.1"/>
    <property type="molecule type" value="Genomic_DNA"/>
</dbReference>
<evidence type="ECO:0000256" key="2">
    <source>
        <dbReference type="ARBA" id="ARBA00007362"/>
    </source>
</evidence>
<evidence type="ECO:0000313" key="8">
    <source>
        <dbReference type="EMBL" id="GGJ76467.1"/>
    </source>
</evidence>
<evidence type="ECO:0000256" key="5">
    <source>
        <dbReference type="ARBA" id="ARBA00023136"/>
    </source>
</evidence>
<evidence type="ECO:0000259" key="7">
    <source>
        <dbReference type="Pfam" id="PF00892"/>
    </source>
</evidence>
<evidence type="ECO:0000256" key="3">
    <source>
        <dbReference type="ARBA" id="ARBA00022692"/>
    </source>
</evidence>
<evidence type="ECO:0000256" key="1">
    <source>
        <dbReference type="ARBA" id="ARBA00004127"/>
    </source>
</evidence>
<feature type="domain" description="EamA" evidence="7">
    <location>
        <begin position="155"/>
        <end position="286"/>
    </location>
</feature>